<organism evidence="3 4">
    <name type="scientific">Kitasatospora kifunensis</name>
    <name type="common">Streptomyces kifunensis</name>
    <dbReference type="NCBI Taxonomy" id="58351"/>
    <lineage>
        <taxon>Bacteria</taxon>
        <taxon>Bacillati</taxon>
        <taxon>Actinomycetota</taxon>
        <taxon>Actinomycetes</taxon>
        <taxon>Kitasatosporales</taxon>
        <taxon>Streptomycetaceae</taxon>
        <taxon>Kitasatospora</taxon>
    </lineage>
</organism>
<dbReference type="AlphaFoldDB" id="A0A7W7VSS4"/>
<proteinExistence type="predicted"/>
<feature type="chain" id="PRO_5030652774" description="Peptidase inhibitor family I36" evidence="2">
    <location>
        <begin position="29"/>
        <end position="109"/>
    </location>
</feature>
<evidence type="ECO:0000256" key="2">
    <source>
        <dbReference type="SAM" id="SignalP"/>
    </source>
</evidence>
<feature type="signal peptide" evidence="2">
    <location>
        <begin position="1"/>
        <end position="28"/>
    </location>
</feature>
<comment type="caution">
    <text evidence="3">The sequence shown here is derived from an EMBL/GenBank/DDBJ whole genome shotgun (WGS) entry which is preliminary data.</text>
</comment>
<dbReference type="Proteomes" id="UP000540506">
    <property type="component" value="Unassembled WGS sequence"/>
</dbReference>
<keyword evidence="2" id="KW-0732">Signal</keyword>
<evidence type="ECO:0000313" key="4">
    <source>
        <dbReference type="Proteomes" id="UP000540506"/>
    </source>
</evidence>
<dbReference type="RefSeq" id="WP_184933795.1">
    <property type="nucleotide sequence ID" value="NZ_JACHJV010000001.1"/>
</dbReference>
<accession>A0A7W7VSS4</accession>
<evidence type="ECO:0000256" key="1">
    <source>
        <dbReference type="SAM" id="MobiDB-lite"/>
    </source>
</evidence>
<feature type="region of interest" description="Disordered" evidence="1">
    <location>
        <begin position="71"/>
        <end position="109"/>
    </location>
</feature>
<sequence>MNRKIVNALIGAAAATATLVGTAGSAHADAPPTGAEACPSGSFCLYYNSPNAGWGSFEHWSPATARNLGPAATDRAAAPLPLSQVRPDRHETAPDRFLSQRSATVAGWS</sequence>
<reference evidence="3 4" key="1">
    <citation type="submission" date="2020-08" db="EMBL/GenBank/DDBJ databases">
        <title>Sequencing the genomes of 1000 actinobacteria strains.</title>
        <authorList>
            <person name="Klenk H.-P."/>
        </authorList>
    </citation>
    <scope>NUCLEOTIDE SEQUENCE [LARGE SCALE GENOMIC DNA]</scope>
    <source>
        <strain evidence="3 4">DSM 41654</strain>
    </source>
</reference>
<evidence type="ECO:0000313" key="3">
    <source>
        <dbReference type="EMBL" id="MBB4921462.1"/>
    </source>
</evidence>
<gene>
    <name evidence="3" type="ORF">FHR34_000455</name>
</gene>
<keyword evidence="4" id="KW-1185">Reference proteome</keyword>
<name>A0A7W7VSS4_KITKI</name>
<dbReference type="EMBL" id="JACHJV010000001">
    <property type="protein sequence ID" value="MBB4921462.1"/>
    <property type="molecule type" value="Genomic_DNA"/>
</dbReference>
<protein>
    <recommendedName>
        <fullName evidence="5">Peptidase inhibitor family I36</fullName>
    </recommendedName>
</protein>
<evidence type="ECO:0008006" key="5">
    <source>
        <dbReference type="Google" id="ProtNLM"/>
    </source>
</evidence>